<dbReference type="Proteomes" id="UP000431922">
    <property type="component" value="Unassembled WGS sequence"/>
</dbReference>
<reference evidence="3 4" key="1">
    <citation type="submission" date="2019-12" db="EMBL/GenBank/DDBJ databases">
        <title>Genomic-based taxomic classification of the family Erythrobacteraceae.</title>
        <authorList>
            <person name="Xu L."/>
        </authorList>
    </citation>
    <scope>NUCLEOTIDE SEQUENCE [LARGE SCALE GENOMIC DNA]</scope>
    <source>
        <strain evidence="3 4">KCTC 42453</strain>
    </source>
</reference>
<dbReference type="Gene3D" id="3.40.50.2000">
    <property type="entry name" value="Glycogen Phosphorylase B"/>
    <property type="match status" value="2"/>
</dbReference>
<dbReference type="Pfam" id="PF13439">
    <property type="entry name" value="Glyco_transf_4"/>
    <property type="match status" value="1"/>
</dbReference>
<protein>
    <submittedName>
        <fullName evidence="3">Glycosyltransferase</fullName>
    </submittedName>
</protein>
<dbReference type="SUPFAM" id="SSF53756">
    <property type="entry name" value="UDP-Glycosyltransferase/glycogen phosphorylase"/>
    <property type="match status" value="1"/>
</dbReference>
<name>A0A845AV45_9SPHN</name>
<keyword evidence="3" id="KW-0808">Transferase</keyword>
<dbReference type="OrthoDB" id="9801573at2"/>
<dbReference type="GO" id="GO:0016757">
    <property type="term" value="F:glycosyltransferase activity"/>
    <property type="evidence" value="ECO:0007669"/>
    <property type="project" value="InterPro"/>
</dbReference>
<feature type="domain" description="Glycosyltransferase subfamily 4-like N-terminal" evidence="2">
    <location>
        <begin position="72"/>
        <end position="196"/>
    </location>
</feature>
<evidence type="ECO:0000259" key="1">
    <source>
        <dbReference type="Pfam" id="PF00534"/>
    </source>
</evidence>
<dbReference type="CDD" id="cd03802">
    <property type="entry name" value="GT4_AviGT4-like"/>
    <property type="match status" value="1"/>
</dbReference>
<dbReference type="EMBL" id="WTYL01000001">
    <property type="protein sequence ID" value="MXP42911.1"/>
    <property type="molecule type" value="Genomic_DNA"/>
</dbReference>
<evidence type="ECO:0000259" key="2">
    <source>
        <dbReference type="Pfam" id="PF13439"/>
    </source>
</evidence>
<dbReference type="PANTHER" id="PTHR12526">
    <property type="entry name" value="GLYCOSYLTRANSFERASE"/>
    <property type="match status" value="1"/>
</dbReference>
<keyword evidence="4" id="KW-1185">Reference proteome</keyword>
<dbReference type="PANTHER" id="PTHR12526:SF595">
    <property type="entry name" value="BLL5217 PROTEIN"/>
    <property type="match status" value="1"/>
</dbReference>
<evidence type="ECO:0000313" key="3">
    <source>
        <dbReference type="EMBL" id="MXP42911.1"/>
    </source>
</evidence>
<dbReference type="Pfam" id="PF00534">
    <property type="entry name" value="Glycos_transf_1"/>
    <property type="match status" value="1"/>
</dbReference>
<comment type="caution">
    <text evidence="3">The sequence shown here is derived from an EMBL/GenBank/DDBJ whole genome shotgun (WGS) entry which is preliminary data.</text>
</comment>
<dbReference type="InterPro" id="IPR028098">
    <property type="entry name" value="Glyco_trans_4-like_N"/>
</dbReference>
<gene>
    <name evidence="3" type="ORF">GRI65_00410</name>
</gene>
<dbReference type="AlphaFoldDB" id="A0A845AV45"/>
<sequence>MPTGVGGDPVRNIGKLQTPLKRNMTNSHSMILFTQEDSWHIYKFLISQMIKVNFMRIAHVAPVILPVPPATYGGTERVIADLAEAQMELGHEVTLFAAGDSGLAGAEHVGAYQSLAWHEREDRSVPPGVVAVLQAAQLADLVQHIARFDVVHLHGSAHASALQGLVPDTPIFRTIHWRADEADHAAHFAQFPGERLIAISNRQARDIPAESLVGMVHHGIPLGRYKAGGGEGRYLAFLGRMTDQKRPDRAIAVARGARMALKLAGPVDPGNPDYFARVVVPELSHPIEHIGNVTDAEKQDFLGNAAALIFPIDWPEPFGLVLIEAMACGTPVIAWPRGSVPELVEDGVTGIIVQSAEEAAARMPEVLALDRAQIRACFESRFAASRMAREICELYERTLQSVSSPN</sequence>
<organism evidence="3 4">
    <name type="scientific">Allopontixanthobacter sediminis</name>
    <dbReference type="NCBI Taxonomy" id="1689985"/>
    <lineage>
        <taxon>Bacteria</taxon>
        <taxon>Pseudomonadati</taxon>
        <taxon>Pseudomonadota</taxon>
        <taxon>Alphaproteobacteria</taxon>
        <taxon>Sphingomonadales</taxon>
        <taxon>Erythrobacteraceae</taxon>
        <taxon>Allopontixanthobacter</taxon>
    </lineage>
</organism>
<accession>A0A845AV45</accession>
<proteinExistence type="predicted"/>
<dbReference type="InterPro" id="IPR001296">
    <property type="entry name" value="Glyco_trans_1"/>
</dbReference>
<feature type="domain" description="Glycosyl transferase family 1" evidence="1">
    <location>
        <begin position="232"/>
        <end position="368"/>
    </location>
</feature>
<evidence type="ECO:0000313" key="4">
    <source>
        <dbReference type="Proteomes" id="UP000431922"/>
    </source>
</evidence>